<evidence type="ECO:0000313" key="1">
    <source>
        <dbReference type="EMBL" id="MBU8868304.1"/>
    </source>
</evidence>
<reference evidence="1 2" key="1">
    <citation type="submission" date="2021-06" db="EMBL/GenBank/DDBJ databases">
        <authorList>
            <person name="Jeong J.W."/>
        </authorList>
    </citation>
    <scope>NUCLEOTIDE SEQUENCE [LARGE SCALE GENOMIC DNA]</scope>
    <source>
        <strain evidence="1 2">MMS21-TAE1-1</strain>
    </source>
</reference>
<protein>
    <submittedName>
        <fullName evidence="1">Uncharacterized protein</fullName>
    </submittedName>
</protein>
<organism evidence="1 2">
    <name type="scientific">Paenarthrobacter aromaticivorans</name>
    <dbReference type="NCBI Taxonomy" id="2849150"/>
    <lineage>
        <taxon>Bacteria</taxon>
        <taxon>Bacillati</taxon>
        <taxon>Actinomycetota</taxon>
        <taxon>Actinomycetes</taxon>
        <taxon>Micrococcales</taxon>
        <taxon>Micrococcaceae</taxon>
        <taxon>Paenarthrobacter</taxon>
    </lineage>
</organism>
<sequence>MRKIRALKRTITGIAVDAAYSQAGTGFARKLMAAPASAPAGRFIKAKGLEGSIRRLASENLPQGTYFAKLTIPKWQVHKGRGFRLLQDGEVVYGNKIEPPARGFPLEYRNIIVTSKDPKRFTLDIGAPYELKIGRGAFTTPQQLKYDQQYGVEQHGDTYYSLRGNTTNPKKLFITFPGFGPSTSRISYAVSYLKAITNADLKDTLMVCFQDRYLAAGSYMMVDNAGRPLYSRVWQAIEDLRTRFGIDPAQMLFFGASKGGSIAIHYAKDFPAAQLLLAVPQMNLPYYFNKPFFRDNLFRNRALHDVQQPEDSLREYFAEERRIDYFYTNSDELSNHSLIELVQDVPNLTKYRIDGVHSDVAMAALPAMLGIIRGFLGGGQQHRDIGAEEVRSFPQEDGIQVQVRVDSAGSKIARANWFIEGWLGQTRFLQSMSEHSYDFVKFTSEKQQLYPAYDPIQHLSAVVAIEANGTQWTGTLPGSFMQDSNQEVQHSMSASALSLHAKHPETYVVLDGDHFARFRYRSYGADIEGDTMEVHFVSDAEIDVSSLTLDRREHKASHVAVVEPLDGWAMADLLALRFVIAAKAERLLIVVHAAGSAVEAVDTFGAVDWKASSVIAIVDELPSSHEVPVNVS</sequence>
<accession>A0ABS6I9N4</accession>
<name>A0ABS6I9N4_9MICC</name>
<proteinExistence type="predicted"/>
<keyword evidence="2" id="KW-1185">Reference proteome</keyword>
<evidence type="ECO:0000313" key="2">
    <source>
        <dbReference type="Proteomes" id="UP000824166"/>
    </source>
</evidence>
<dbReference type="RefSeq" id="WP_216926424.1">
    <property type="nucleotide sequence ID" value="NZ_JAHOPC010000013.1"/>
</dbReference>
<dbReference type="EMBL" id="JAHOPC010000013">
    <property type="protein sequence ID" value="MBU8868304.1"/>
    <property type="molecule type" value="Genomic_DNA"/>
</dbReference>
<dbReference type="Proteomes" id="UP000824166">
    <property type="component" value="Unassembled WGS sequence"/>
</dbReference>
<gene>
    <name evidence="1" type="ORF">KSW38_18590</name>
</gene>
<comment type="caution">
    <text evidence="1">The sequence shown here is derived from an EMBL/GenBank/DDBJ whole genome shotgun (WGS) entry which is preliminary data.</text>
</comment>